<dbReference type="EMBL" id="JARWAK010000025">
    <property type="protein sequence ID" value="MDR5868653.1"/>
    <property type="molecule type" value="Genomic_DNA"/>
</dbReference>
<name>A0ABU1G805_9GAMM</name>
<dbReference type="SUPFAM" id="SSF69279">
    <property type="entry name" value="Phage tail proteins"/>
    <property type="match status" value="1"/>
</dbReference>
<reference evidence="1 2" key="1">
    <citation type="submission" date="2023-04" db="EMBL/GenBank/DDBJ databases">
        <title>A long-awaited taxogenomic arrangement of the family Halomonadaceae.</title>
        <authorList>
            <person name="De La Haba R."/>
            <person name="Chuvochina M."/>
            <person name="Wittouck S."/>
            <person name="Arahal D.R."/>
            <person name="Sanchez-Porro C."/>
            <person name="Hugenholtz P."/>
            <person name="Ventosa A."/>
        </authorList>
    </citation>
    <scope>NUCLEOTIDE SEQUENCE [LARGE SCALE GENOMIC DNA]</scope>
    <source>
        <strain evidence="1 2">DSM 23530</strain>
    </source>
</reference>
<keyword evidence="2" id="KW-1185">Reference proteome</keyword>
<protein>
    <submittedName>
        <fullName evidence="1">Contractile injection system protein, VgrG/Pvc8 family</fullName>
    </submittedName>
</protein>
<dbReference type="Proteomes" id="UP001264519">
    <property type="component" value="Unassembled WGS sequence"/>
</dbReference>
<gene>
    <name evidence="1" type="ORF">QC818_17860</name>
</gene>
<dbReference type="RefSeq" id="WP_309654227.1">
    <property type="nucleotide sequence ID" value="NZ_JARWAK010000025.1"/>
</dbReference>
<feature type="non-terminal residue" evidence="1">
    <location>
        <position position="88"/>
    </location>
</feature>
<accession>A0ABU1G805</accession>
<sequence length="88" mass="9525">MADQTGLQFTLSLTGAEDADLAVIDFTHEEALSAPFHLRVRFASRAGDLAPAALLDRPASLTVWQDGVAQRRVHGIVAEFGRGDRGHR</sequence>
<dbReference type="Pfam" id="PF05954">
    <property type="entry name" value="Phage_GPD"/>
    <property type="match status" value="1"/>
</dbReference>
<organism evidence="1 2">
    <name type="scientific">Halomonas koreensis</name>
    <dbReference type="NCBI Taxonomy" id="245385"/>
    <lineage>
        <taxon>Bacteria</taxon>
        <taxon>Pseudomonadati</taxon>
        <taxon>Pseudomonadota</taxon>
        <taxon>Gammaproteobacteria</taxon>
        <taxon>Oceanospirillales</taxon>
        <taxon>Halomonadaceae</taxon>
        <taxon>Halomonas</taxon>
    </lineage>
</organism>
<evidence type="ECO:0000313" key="2">
    <source>
        <dbReference type="Proteomes" id="UP001264519"/>
    </source>
</evidence>
<evidence type="ECO:0000313" key="1">
    <source>
        <dbReference type="EMBL" id="MDR5868653.1"/>
    </source>
</evidence>
<dbReference type="Gene3D" id="2.30.110.50">
    <property type="match status" value="1"/>
</dbReference>
<proteinExistence type="predicted"/>
<comment type="caution">
    <text evidence="1">The sequence shown here is derived from an EMBL/GenBank/DDBJ whole genome shotgun (WGS) entry which is preliminary data.</text>
</comment>